<accession>A0A3G3M0F4</accession>
<dbReference type="EMBL" id="MK016500">
    <property type="protein sequence ID" value="AYQ99932.1"/>
    <property type="molecule type" value="Genomic_DNA"/>
</dbReference>
<keyword evidence="2" id="KW-1185">Reference proteome</keyword>
<protein>
    <submittedName>
        <fullName evidence="1">Terminase</fullName>
    </submittedName>
</protein>
<dbReference type="KEGG" id="vg:55612392"/>
<dbReference type="InterPro" id="IPR008784">
    <property type="entry name" value="Podovirus_Gp16"/>
</dbReference>
<gene>
    <name evidence="1" type="primary">18</name>
    <name evidence="1" type="ORF">PBI_MENDEL_18</name>
</gene>
<evidence type="ECO:0000313" key="1">
    <source>
        <dbReference type="EMBL" id="AYQ99932.1"/>
    </source>
</evidence>
<dbReference type="RefSeq" id="YP_009842193.1">
    <property type="nucleotide sequence ID" value="NC_048740.1"/>
</dbReference>
<reference evidence="2" key="1">
    <citation type="submission" date="2018-10" db="EMBL/GenBank/DDBJ databases">
        <authorList>
            <person name="Rimple P.A."/>
            <person name="Stoner T.H."/>
            <person name="Furlong K.P."/>
            <person name="Rudner A.D."/>
            <person name="Beyer A.R."/>
            <person name="Chong R.A."/>
            <person name="Edgington N.P."/>
            <person name="Freise A.C."/>
            <person name="Gibb B.P."/>
            <person name="Klyczek K.K."/>
            <person name="Swerdlow S.J."/>
            <person name="Pope W.H."/>
            <person name="Garlena R.A."/>
            <person name="Russell D.A."/>
            <person name="Jacobs-Sera D."/>
            <person name="Hatfull G.F."/>
        </authorList>
    </citation>
    <scope>NUCLEOTIDE SEQUENCE [LARGE SCALE GENOMIC DNA]</scope>
</reference>
<sequence>MSATSTETKIPAAKEYTWYNWDKIYSFNAGFNFIVGERGVGKTFGWKKKVIKDAINKGTQFMYVRRYKEELKVSAQTFFDDIQAKGLFADWDFRSYGAKAQMAPVDTRDQKQRPWKTIGHFIALSTIQGIKSVAFPLVTNIGFDEFILEKSMTRYLPNETYAFNNLYKTVDRDQDKTKVFFMANAVSIMNPYFLEYDIKPEQCDDQGFVVKGNGFLVVHFVRNEEFRGQVSDTRFGQFIADTEYADYAVGNEFADNNDNLLNLKNASARYTYSIETKQGIFSVWIDWGDQKYYIQERRPKQEMLFTMLPEKMTDGKTLLAYSDKIVQVLRTAFRNGNAYFDTAKTRNAFIEIFKR</sequence>
<dbReference type="GeneID" id="55612392"/>
<dbReference type="InterPro" id="IPR027417">
    <property type="entry name" value="P-loop_NTPase"/>
</dbReference>
<proteinExistence type="predicted"/>
<evidence type="ECO:0000313" key="2">
    <source>
        <dbReference type="Proteomes" id="UP000267434"/>
    </source>
</evidence>
<dbReference type="Proteomes" id="UP000267434">
    <property type="component" value="Segment"/>
</dbReference>
<name>A0A3G3M0F4_9CAUD</name>
<organism evidence="1 2">
    <name type="scientific">Arthrobacter phage Mendel</name>
    <dbReference type="NCBI Taxonomy" id="2484218"/>
    <lineage>
        <taxon>Viruses</taxon>
        <taxon>Duplodnaviria</taxon>
        <taxon>Heunggongvirae</taxon>
        <taxon>Uroviricota</taxon>
        <taxon>Caudoviricetes</taxon>
        <taxon>Anjalivirus</taxon>
        <taxon>Anjalivirus mendel</taxon>
    </lineage>
</organism>
<dbReference type="Pfam" id="PF05894">
    <property type="entry name" value="Podovirus_Gp16"/>
    <property type="match status" value="1"/>
</dbReference>
<dbReference type="Gene3D" id="3.40.50.300">
    <property type="entry name" value="P-loop containing nucleotide triphosphate hydrolases"/>
    <property type="match status" value="1"/>
</dbReference>